<dbReference type="SUPFAM" id="SSF46689">
    <property type="entry name" value="Homeodomain-like"/>
    <property type="match status" value="1"/>
</dbReference>
<accession>A0ABW1LLK0</accession>
<dbReference type="InterPro" id="IPR009057">
    <property type="entry name" value="Homeodomain-like_sf"/>
</dbReference>
<evidence type="ECO:0000259" key="6">
    <source>
        <dbReference type="PROSITE" id="PS50977"/>
    </source>
</evidence>
<dbReference type="InterPro" id="IPR001647">
    <property type="entry name" value="HTH_TetR"/>
</dbReference>
<keyword evidence="3" id="KW-0804">Transcription</keyword>
<keyword evidence="8" id="KW-1185">Reference proteome</keyword>
<dbReference type="PANTHER" id="PTHR30055">
    <property type="entry name" value="HTH-TYPE TRANSCRIPTIONAL REGULATOR RUTR"/>
    <property type="match status" value="1"/>
</dbReference>
<name>A0ABW1LLK0_9ACTN</name>
<dbReference type="Pfam" id="PF00440">
    <property type="entry name" value="TetR_N"/>
    <property type="match status" value="1"/>
</dbReference>
<dbReference type="PROSITE" id="PS50977">
    <property type="entry name" value="HTH_TETR_2"/>
    <property type="match status" value="1"/>
</dbReference>
<dbReference type="RefSeq" id="WP_379154667.1">
    <property type="nucleotide sequence ID" value="NZ_JBHSRJ010000004.1"/>
</dbReference>
<keyword evidence="1" id="KW-0805">Transcription regulation</keyword>
<feature type="domain" description="HTH tetR-type" evidence="6">
    <location>
        <begin position="38"/>
        <end position="98"/>
    </location>
</feature>
<evidence type="ECO:0000256" key="1">
    <source>
        <dbReference type="ARBA" id="ARBA00023015"/>
    </source>
</evidence>
<reference evidence="8" key="1">
    <citation type="journal article" date="2019" name="Int. J. Syst. Evol. Microbiol.">
        <title>The Global Catalogue of Microorganisms (GCM) 10K type strain sequencing project: providing services to taxonomists for standard genome sequencing and annotation.</title>
        <authorList>
            <consortium name="The Broad Institute Genomics Platform"/>
            <consortium name="The Broad Institute Genome Sequencing Center for Infectious Disease"/>
            <person name="Wu L."/>
            <person name="Ma J."/>
        </authorList>
    </citation>
    <scope>NUCLEOTIDE SEQUENCE [LARGE SCALE GENOMIC DNA]</scope>
    <source>
        <strain evidence="8">CCUG 54522</strain>
    </source>
</reference>
<comment type="caution">
    <text evidence="7">The sequence shown here is derived from an EMBL/GenBank/DDBJ whole genome shotgun (WGS) entry which is preliminary data.</text>
</comment>
<dbReference type="Gene3D" id="1.10.357.10">
    <property type="entry name" value="Tetracycline Repressor, domain 2"/>
    <property type="match status" value="1"/>
</dbReference>
<proteinExistence type="predicted"/>
<feature type="DNA-binding region" description="H-T-H motif" evidence="4">
    <location>
        <begin position="61"/>
        <end position="80"/>
    </location>
</feature>
<keyword evidence="2 4" id="KW-0238">DNA-binding</keyword>
<dbReference type="PRINTS" id="PR00455">
    <property type="entry name" value="HTHTETR"/>
</dbReference>
<protein>
    <submittedName>
        <fullName evidence="7">TetR/AcrR family transcriptional regulator</fullName>
    </submittedName>
</protein>
<evidence type="ECO:0000313" key="8">
    <source>
        <dbReference type="Proteomes" id="UP001596135"/>
    </source>
</evidence>
<feature type="compositionally biased region" description="Basic and acidic residues" evidence="5">
    <location>
        <begin position="27"/>
        <end position="40"/>
    </location>
</feature>
<evidence type="ECO:0000256" key="4">
    <source>
        <dbReference type="PROSITE-ProRule" id="PRU00335"/>
    </source>
</evidence>
<dbReference type="InterPro" id="IPR036271">
    <property type="entry name" value="Tet_transcr_reg_TetR-rel_C_sf"/>
</dbReference>
<dbReference type="PANTHER" id="PTHR30055:SF234">
    <property type="entry name" value="HTH-TYPE TRANSCRIPTIONAL REGULATOR BETI"/>
    <property type="match status" value="1"/>
</dbReference>
<evidence type="ECO:0000256" key="2">
    <source>
        <dbReference type="ARBA" id="ARBA00023125"/>
    </source>
</evidence>
<feature type="region of interest" description="Disordered" evidence="5">
    <location>
        <begin position="1"/>
        <end position="40"/>
    </location>
</feature>
<organism evidence="7 8">
    <name type="scientific">Nocardioides hankookensis</name>
    <dbReference type="NCBI Taxonomy" id="443157"/>
    <lineage>
        <taxon>Bacteria</taxon>
        <taxon>Bacillati</taxon>
        <taxon>Actinomycetota</taxon>
        <taxon>Actinomycetes</taxon>
        <taxon>Propionibacteriales</taxon>
        <taxon>Nocardioidaceae</taxon>
        <taxon>Nocardioides</taxon>
    </lineage>
</organism>
<dbReference type="EMBL" id="JBHSRJ010000004">
    <property type="protein sequence ID" value="MFC6044032.1"/>
    <property type="molecule type" value="Genomic_DNA"/>
</dbReference>
<dbReference type="Gene3D" id="1.10.10.60">
    <property type="entry name" value="Homeodomain-like"/>
    <property type="match status" value="1"/>
</dbReference>
<gene>
    <name evidence="7" type="ORF">ACFPYL_13130</name>
</gene>
<evidence type="ECO:0000256" key="3">
    <source>
        <dbReference type="ARBA" id="ARBA00023163"/>
    </source>
</evidence>
<dbReference type="InterPro" id="IPR050109">
    <property type="entry name" value="HTH-type_TetR-like_transc_reg"/>
</dbReference>
<sequence length="231" mass="25218">MSSQGAAPVRRTPGGWTPVGTAASRRTAHESNGTERGRASRRKIVEAARTVFERDGFFDARIEDVVATAGVARGTFYTYFSTKIDVLMVIAGEINESFSQVADVDHTAIGSYPPEVAVPAYVERVLDTCRENARVMEIIDQVATTDDTVRAARRHARDLHIQVLTAAILDWQRADQVPADLPASVTADALVSMMEGYTRWWTPGEQPYDVVVSSLSAVCLRSLGVALRPHS</sequence>
<evidence type="ECO:0000313" key="7">
    <source>
        <dbReference type="EMBL" id="MFC6044032.1"/>
    </source>
</evidence>
<evidence type="ECO:0000256" key="5">
    <source>
        <dbReference type="SAM" id="MobiDB-lite"/>
    </source>
</evidence>
<dbReference type="SUPFAM" id="SSF48498">
    <property type="entry name" value="Tetracyclin repressor-like, C-terminal domain"/>
    <property type="match status" value="1"/>
</dbReference>
<dbReference type="Proteomes" id="UP001596135">
    <property type="component" value="Unassembled WGS sequence"/>
</dbReference>